<dbReference type="InterPro" id="IPR009936">
    <property type="entry name" value="DUF1468"/>
</dbReference>
<dbReference type="OrthoDB" id="8686650at2"/>
<protein>
    <recommendedName>
        <fullName evidence="2">DUF1468 domain-containing protein</fullName>
    </recommendedName>
</protein>
<evidence type="ECO:0000313" key="4">
    <source>
        <dbReference type="Proteomes" id="UP000018733"/>
    </source>
</evidence>
<evidence type="ECO:0000259" key="2">
    <source>
        <dbReference type="Pfam" id="PF07331"/>
    </source>
</evidence>
<feature type="transmembrane region" description="Helical" evidence="1">
    <location>
        <begin position="60"/>
        <end position="77"/>
    </location>
</feature>
<accession>V8QU37</accession>
<keyword evidence="1" id="KW-0812">Transmembrane</keyword>
<keyword evidence="1" id="KW-0472">Membrane</keyword>
<feature type="transmembrane region" description="Helical" evidence="1">
    <location>
        <begin position="133"/>
        <end position="151"/>
    </location>
</feature>
<dbReference type="AlphaFoldDB" id="V8QU37"/>
<dbReference type="Pfam" id="PF07331">
    <property type="entry name" value="TctB"/>
    <property type="match status" value="1"/>
</dbReference>
<dbReference type="Proteomes" id="UP000018733">
    <property type="component" value="Unassembled WGS sequence"/>
</dbReference>
<feature type="domain" description="DUF1468" evidence="2">
    <location>
        <begin position="28"/>
        <end position="160"/>
    </location>
</feature>
<dbReference type="STRING" id="1424334.W822_07745"/>
<keyword evidence="4" id="KW-1185">Reference proteome</keyword>
<proteinExistence type="predicted"/>
<dbReference type="RefSeq" id="WP_024004527.1">
    <property type="nucleotide sequence ID" value="NZ_KI650979.1"/>
</dbReference>
<dbReference type="HOGENOM" id="CLU_1648521_0_0_4"/>
<keyword evidence="1" id="KW-1133">Transmembrane helix</keyword>
<sequence length="160" mass="17192">MNSQVNANTASVVYRCPSISEKSATRVIAILCLLVFACTAWLSLGFQAPLNPVDVGPGKVPLLASCLGMVCSIVLFAEARRLDSDVQLHRPAAVASGVLVMTAYVLLIPIAGFYLVSVFAVPLLMVVGGERRWSRLILCAAGFVIFIYLCFEQLLGVQFP</sequence>
<reference evidence="3 4" key="1">
    <citation type="journal article" date="2014" name="Genome Announc.">
        <title>Draft Genome Sequence of Advenella kashmirensis Strain W13003, a Polycyclic Aromatic Hydrocarbon-Degrading Bacterium.</title>
        <authorList>
            <person name="Wang X."/>
            <person name="Jin D."/>
            <person name="Zhou L."/>
            <person name="Wu L."/>
            <person name="An W."/>
            <person name="Zhao L."/>
        </authorList>
    </citation>
    <scope>NUCLEOTIDE SEQUENCE [LARGE SCALE GENOMIC DNA]</scope>
    <source>
        <strain evidence="3 4">W13003</strain>
    </source>
</reference>
<dbReference type="EMBL" id="AYXT01000009">
    <property type="protein sequence ID" value="ETF03461.1"/>
    <property type="molecule type" value="Genomic_DNA"/>
</dbReference>
<gene>
    <name evidence="3" type="ORF">W822_07745</name>
</gene>
<organism evidence="3 4">
    <name type="scientific">Advenella kashmirensis W13003</name>
    <dbReference type="NCBI Taxonomy" id="1424334"/>
    <lineage>
        <taxon>Bacteria</taxon>
        <taxon>Pseudomonadati</taxon>
        <taxon>Pseudomonadota</taxon>
        <taxon>Betaproteobacteria</taxon>
        <taxon>Burkholderiales</taxon>
        <taxon>Alcaligenaceae</taxon>
    </lineage>
</organism>
<evidence type="ECO:0000256" key="1">
    <source>
        <dbReference type="SAM" id="Phobius"/>
    </source>
</evidence>
<name>V8QU37_9BURK</name>
<feature type="transmembrane region" description="Helical" evidence="1">
    <location>
        <begin position="98"/>
        <end position="127"/>
    </location>
</feature>
<dbReference type="PATRIC" id="fig|1424334.3.peg.1549"/>
<comment type="caution">
    <text evidence="3">The sequence shown here is derived from an EMBL/GenBank/DDBJ whole genome shotgun (WGS) entry which is preliminary data.</text>
</comment>
<evidence type="ECO:0000313" key="3">
    <source>
        <dbReference type="EMBL" id="ETF03461.1"/>
    </source>
</evidence>
<feature type="transmembrane region" description="Helical" evidence="1">
    <location>
        <begin position="27"/>
        <end position="48"/>
    </location>
</feature>